<evidence type="ECO:0000313" key="6">
    <source>
        <dbReference type="Proteomes" id="UP001050975"/>
    </source>
</evidence>
<sequence length="826" mass="93162">MSKRVIFRIDNGDIDRGFTVTLTIKVNGEVCAEEVKGKLAPAPEILNLYNDWQQVYRSWGQSKRWWRRKIVVPDEIVTNTSSGSSEKDVIESARQVKIALNEWLAGSFLEKLKNRLLRTVNETESVSFIIQTDNQELQKLPWELWGFLQEEYNQAEIALSSRIAPKTGRLSSPVKILVILGSDEKIDIQTDWNILQKKLPNAKLVPLQKPRVDELKDQLRSRSWDIIFFAGHSSTHPEGNDAGIWINDNDYLSPNDLKTSLKKAVRNGLKLAIFNSCDGLGLARQLAEKIPHIIVMREPVHDEVAQKFLDYFLTSFARGDSLHQAVREARDRLRSIEDCSPNASWLPVIFQSSSEDPPLVYPKINKFLWFGLGGIAVTLILATSVIFPPPQKACDAQLNKNLPLSCGEKALMNPKDRPPQFKKEEGINAIAQHNYQEAVKLLTEAWHEKKDPETLIYLNNARILADNIPADKIYTIPVVVPISNAPDFQSKDIVKGIAWLQDRVNQNPDKKWKIRVLIADDGNHIAQAQTIAKELVKRQDILVVIGHYSSHLTTNAKHIYQANKLVLVSGSAASQALSSTDPVNNFFFRSAQNTQSASKPLADYLIEKKYQNIAFFYTKGKAFSESFKKEFKTHLARRVKIVGDFDLGEDTSKVKSNVARVKKEFKDAAIVLSPDAYTTSNEGDNQLAVIKENNGELLIAGNETVRDDKVLALGRQALRKMVVTTPFYPSSSNYKQFQDFWGKTEKPTWLVILSYDALKMAIHAIESQPGKPNRIGVQKVLADKEFKLEGLSGKITLNGSDRREDTNALIDPDCSSDSCYWRTIQK</sequence>
<dbReference type="CDD" id="cd06268">
    <property type="entry name" value="PBP1_ABC_transporter_LIVBP-like"/>
    <property type="match status" value="1"/>
</dbReference>
<comment type="caution">
    <text evidence="5">The sequence shown here is derived from an EMBL/GenBank/DDBJ whole genome shotgun (WGS) entry which is preliminary data.</text>
</comment>
<name>A0AAV3X437_9CYAN</name>
<evidence type="ECO:0000313" key="5">
    <source>
        <dbReference type="EMBL" id="GET37028.1"/>
    </source>
</evidence>
<dbReference type="Pfam" id="PF12770">
    <property type="entry name" value="CHAT"/>
    <property type="match status" value="1"/>
</dbReference>
<evidence type="ECO:0000259" key="3">
    <source>
        <dbReference type="Pfam" id="PF12770"/>
    </source>
</evidence>
<dbReference type="Proteomes" id="UP001050975">
    <property type="component" value="Unassembled WGS sequence"/>
</dbReference>
<feature type="domain" description="CHAT" evidence="3">
    <location>
        <begin position="177"/>
        <end position="338"/>
    </location>
</feature>
<dbReference type="InterPro" id="IPR051010">
    <property type="entry name" value="BCAA_transport"/>
</dbReference>
<proteinExistence type="inferred from homology"/>
<dbReference type="InterPro" id="IPR028082">
    <property type="entry name" value="Peripla_BP_I"/>
</dbReference>
<feature type="domain" description="Leucine-binding protein" evidence="4">
    <location>
        <begin position="475"/>
        <end position="803"/>
    </location>
</feature>
<evidence type="ECO:0000259" key="4">
    <source>
        <dbReference type="Pfam" id="PF13458"/>
    </source>
</evidence>
<protein>
    <recommendedName>
        <fullName evidence="7">Extracellular ligand-binding receptor</fullName>
    </recommendedName>
</protein>
<dbReference type="SUPFAM" id="SSF53822">
    <property type="entry name" value="Periplasmic binding protein-like I"/>
    <property type="match status" value="1"/>
</dbReference>
<keyword evidence="2" id="KW-0732">Signal</keyword>
<comment type="similarity">
    <text evidence="1">Belongs to the leucine-binding protein family.</text>
</comment>
<dbReference type="PANTHER" id="PTHR30483:SF6">
    <property type="entry name" value="PERIPLASMIC BINDING PROTEIN OF ABC TRANSPORTER FOR NATURAL AMINO ACIDS"/>
    <property type="match status" value="1"/>
</dbReference>
<evidence type="ECO:0008006" key="7">
    <source>
        <dbReference type="Google" id="ProtNLM"/>
    </source>
</evidence>
<reference evidence="5" key="1">
    <citation type="submission" date="2019-10" db="EMBL/GenBank/DDBJ databases">
        <title>Draft genome sequece of Microseira wollei NIES-4236.</title>
        <authorList>
            <person name="Yamaguchi H."/>
            <person name="Suzuki S."/>
            <person name="Kawachi M."/>
        </authorList>
    </citation>
    <scope>NUCLEOTIDE SEQUENCE</scope>
    <source>
        <strain evidence="5">NIES-4236</strain>
    </source>
</reference>
<evidence type="ECO:0000256" key="2">
    <source>
        <dbReference type="ARBA" id="ARBA00022729"/>
    </source>
</evidence>
<dbReference type="Gene3D" id="3.40.50.2300">
    <property type="match status" value="2"/>
</dbReference>
<dbReference type="EMBL" id="BLAY01000021">
    <property type="protein sequence ID" value="GET37028.1"/>
    <property type="molecule type" value="Genomic_DNA"/>
</dbReference>
<dbReference type="InterPro" id="IPR028081">
    <property type="entry name" value="Leu-bd"/>
</dbReference>
<organism evidence="5 6">
    <name type="scientific">Microseira wollei NIES-4236</name>
    <dbReference type="NCBI Taxonomy" id="2530354"/>
    <lineage>
        <taxon>Bacteria</taxon>
        <taxon>Bacillati</taxon>
        <taxon>Cyanobacteriota</taxon>
        <taxon>Cyanophyceae</taxon>
        <taxon>Oscillatoriophycideae</taxon>
        <taxon>Aerosakkonematales</taxon>
        <taxon>Aerosakkonemataceae</taxon>
        <taxon>Microseira</taxon>
    </lineage>
</organism>
<evidence type="ECO:0000256" key="1">
    <source>
        <dbReference type="ARBA" id="ARBA00010062"/>
    </source>
</evidence>
<dbReference type="Pfam" id="PF13458">
    <property type="entry name" value="Peripla_BP_6"/>
    <property type="match status" value="1"/>
</dbReference>
<keyword evidence="6" id="KW-1185">Reference proteome</keyword>
<dbReference type="PANTHER" id="PTHR30483">
    <property type="entry name" value="LEUCINE-SPECIFIC-BINDING PROTEIN"/>
    <property type="match status" value="1"/>
</dbReference>
<gene>
    <name evidence="5" type="ORF">MiSe_17810</name>
</gene>
<accession>A0AAV3X437</accession>
<dbReference type="RefSeq" id="WP_226577800.1">
    <property type="nucleotide sequence ID" value="NZ_BLAY01000021.1"/>
</dbReference>
<dbReference type="AlphaFoldDB" id="A0AAV3X437"/>
<dbReference type="InterPro" id="IPR024983">
    <property type="entry name" value="CHAT_dom"/>
</dbReference>